<dbReference type="InterPro" id="IPR029753">
    <property type="entry name" value="D-isomer_DH_CS"/>
</dbReference>
<dbReference type="RefSeq" id="WP_119744731.1">
    <property type="nucleotide sequence ID" value="NZ_QZCG01000001.1"/>
</dbReference>
<dbReference type="FunFam" id="3.40.50.720:FF:000203">
    <property type="entry name" value="D-3-phosphoglycerate dehydrogenase (SerA)"/>
    <property type="match status" value="1"/>
</dbReference>
<keyword evidence="2 4" id="KW-0560">Oxidoreductase</keyword>
<feature type="domain" description="D-isomer specific 2-hydroxyacid dehydrogenase NAD-binding" evidence="6">
    <location>
        <begin position="108"/>
        <end position="284"/>
    </location>
</feature>
<keyword evidence="3" id="KW-0520">NAD</keyword>
<dbReference type="PROSITE" id="PS00670">
    <property type="entry name" value="D_2_HYDROXYACID_DH_2"/>
    <property type="match status" value="1"/>
</dbReference>
<name>A0A418T7D0_9RHOB</name>
<gene>
    <name evidence="7" type="ORF">D3P04_00135</name>
</gene>
<dbReference type="GO" id="GO:0016616">
    <property type="term" value="F:oxidoreductase activity, acting on the CH-OH group of donors, NAD or NADP as acceptor"/>
    <property type="evidence" value="ECO:0007669"/>
    <property type="project" value="InterPro"/>
</dbReference>
<dbReference type="Gene3D" id="3.40.50.720">
    <property type="entry name" value="NAD(P)-binding Rossmann-like Domain"/>
    <property type="match status" value="2"/>
</dbReference>
<protein>
    <submittedName>
        <fullName evidence="7">3-phosphoglycerate dehydrogenase</fullName>
    </submittedName>
</protein>
<organism evidence="7 8">
    <name type="scientific">Paracoccus onubensis</name>
    <dbReference type="NCBI Taxonomy" id="1675788"/>
    <lineage>
        <taxon>Bacteria</taxon>
        <taxon>Pseudomonadati</taxon>
        <taxon>Pseudomonadota</taxon>
        <taxon>Alphaproteobacteria</taxon>
        <taxon>Rhodobacterales</taxon>
        <taxon>Paracoccaceae</taxon>
        <taxon>Paracoccus</taxon>
    </lineage>
</organism>
<dbReference type="SUPFAM" id="SSF51735">
    <property type="entry name" value="NAD(P)-binding Rossmann-fold domains"/>
    <property type="match status" value="1"/>
</dbReference>
<comment type="caution">
    <text evidence="7">The sequence shown here is derived from an EMBL/GenBank/DDBJ whole genome shotgun (WGS) entry which is preliminary data.</text>
</comment>
<dbReference type="GO" id="GO:0051287">
    <property type="term" value="F:NAD binding"/>
    <property type="evidence" value="ECO:0007669"/>
    <property type="project" value="InterPro"/>
</dbReference>
<evidence type="ECO:0000256" key="2">
    <source>
        <dbReference type="ARBA" id="ARBA00023002"/>
    </source>
</evidence>
<keyword evidence="8" id="KW-1185">Reference proteome</keyword>
<dbReference type="EMBL" id="QZCG01000001">
    <property type="protein sequence ID" value="RJE89107.1"/>
    <property type="molecule type" value="Genomic_DNA"/>
</dbReference>
<dbReference type="OrthoDB" id="9793626at2"/>
<dbReference type="InterPro" id="IPR006140">
    <property type="entry name" value="D-isomer_DH_NAD-bd"/>
</dbReference>
<comment type="similarity">
    <text evidence="1 4">Belongs to the D-isomer specific 2-hydroxyacid dehydrogenase family.</text>
</comment>
<evidence type="ECO:0000259" key="6">
    <source>
        <dbReference type="Pfam" id="PF02826"/>
    </source>
</evidence>
<dbReference type="AlphaFoldDB" id="A0A418T7D0"/>
<evidence type="ECO:0000313" key="8">
    <source>
        <dbReference type="Proteomes" id="UP000284202"/>
    </source>
</evidence>
<reference evidence="8" key="1">
    <citation type="submission" date="2018-09" db="EMBL/GenBank/DDBJ databases">
        <title>Acidovorax cavernicola nov. sp. isolated from Gruta de las Maravillas (Aracena, Spain).</title>
        <authorList>
            <person name="Jurado V."/>
            <person name="Gutierrez-Patricio S."/>
            <person name="Gonzalez-Pimentel J.L."/>
            <person name="Miller A.Z."/>
            <person name="Laiz L."/>
            <person name="Saiz-Jimenez C."/>
        </authorList>
    </citation>
    <scope>NUCLEOTIDE SEQUENCE [LARGE SCALE GENOMIC DNA]</scope>
    <source>
        <strain evidence="8">1011MAR3C25</strain>
    </source>
</reference>
<dbReference type="Pfam" id="PF02826">
    <property type="entry name" value="2-Hacid_dh_C"/>
    <property type="match status" value="1"/>
</dbReference>
<feature type="domain" description="D-isomer specific 2-hydroxyacid dehydrogenase catalytic" evidence="5">
    <location>
        <begin position="4"/>
        <end position="309"/>
    </location>
</feature>
<dbReference type="InterPro" id="IPR050857">
    <property type="entry name" value="D-2-hydroxyacid_DH"/>
</dbReference>
<dbReference type="SUPFAM" id="SSF52283">
    <property type="entry name" value="Formate/glycerate dehydrogenase catalytic domain-like"/>
    <property type="match status" value="1"/>
</dbReference>
<dbReference type="Pfam" id="PF00389">
    <property type="entry name" value="2-Hacid_dh"/>
    <property type="match status" value="1"/>
</dbReference>
<dbReference type="PROSITE" id="PS00671">
    <property type="entry name" value="D_2_HYDROXYACID_DH_3"/>
    <property type="match status" value="1"/>
</dbReference>
<dbReference type="PANTHER" id="PTHR42789">
    <property type="entry name" value="D-ISOMER SPECIFIC 2-HYDROXYACID DEHYDROGENASE FAMILY PROTEIN (AFU_ORTHOLOGUE AFUA_6G10090)"/>
    <property type="match status" value="1"/>
</dbReference>
<dbReference type="PANTHER" id="PTHR42789:SF1">
    <property type="entry name" value="D-ISOMER SPECIFIC 2-HYDROXYACID DEHYDROGENASE FAMILY PROTEIN (AFU_ORTHOLOGUE AFUA_6G10090)"/>
    <property type="match status" value="1"/>
</dbReference>
<sequence>MSRVVITEFMDESAVQRLSAVAPTRYEPDLVDRRDDLLAAVADAEVLVVRNRTRVDAALLEAGSGLRVVGRLGVGLDNIDLDACKARDVQVWPATGANDLAVAEYVITTALMLLRGAYLSSHQVAAGDWPRQRLIGGELSGRVMGLLGFGAIAREVAARAGALGMTIIAHDPHLDASDPAWTMAEPVSLDDLLARSDVLSLHVPLTSQTRHVINAESLSGMRASAVLINAARGGVVDEDALADALKAGRLAGAALDVFEAEPLTAEAGARFAGLANVILTPHIAGVTEESNIRVSSLIADKVLDYLKEKVS</sequence>
<evidence type="ECO:0000256" key="3">
    <source>
        <dbReference type="ARBA" id="ARBA00023027"/>
    </source>
</evidence>
<dbReference type="InterPro" id="IPR006139">
    <property type="entry name" value="D-isomer_2_OHA_DH_cat_dom"/>
</dbReference>
<dbReference type="InterPro" id="IPR036291">
    <property type="entry name" value="NAD(P)-bd_dom_sf"/>
</dbReference>
<evidence type="ECO:0000256" key="4">
    <source>
        <dbReference type="RuleBase" id="RU003719"/>
    </source>
</evidence>
<evidence type="ECO:0000256" key="1">
    <source>
        <dbReference type="ARBA" id="ARBA00005854"/>
    </source>
</evidence>
<proteinExistence type="inferred from homology"/>
<evidence type="ECO:0000259" key="5">
    <source>
        <dbReference type="Pfam" id="PF00389"/>
    </source>
</evidence>
<evidence type="ECO:0000313" key="7">
    <source>
        <dbReference type="EMBL" id="RJE89107.1"/>
    </source>
</evidence>
<dbReference type="Proteomes" id="UP000284202">
    <property type="component" value="Unassembled WGS sequence"/>
</dbReference>
<dbReference type="CDD" id="cd12173">
    <property type="entry name" value="PGDH_4"/>
    <property type="match status" value="1"/>
</dbReference>
<accession>A0A418T7D0</accession>